<proteinExistence type="predicted"/>
<accession>A0A382LEB9</accession>
<organism evidence="1">
    <name type="scientific">marine metagenome</name>
    <dbReference type="NCBI Taxonomy" id="408172"/>
    <lineage>
        <taxon>unclassified sequences</taxon>
        <taxon>metagenomes</taxon>
        <taxon>ecological metagenomes</taxon>
    </lineage>
</organism>
<gene>
    <name evidence="1" type="ORF">METZ01_LOCUS287844</name>
</gene>
<name>A0A382LEB9_9ZZZZ</name>
<evidence type="ECO:0000313" key="1">
    <source>
        <dbReference type="EMBL" id="SVC34990.1"/>
    </source>
</evidence>
<dbReference type="EMBL" id="UINC01086483">
    <property type="protein sequence ID" value="SVC34990.1"/>
    <property type="molecule type" value="Genomic_DNA"/>
</dbReference>
<dbReference type="AlphaFoldDB" id="A0A382LEB9"/>
<protein>
    <submittedName>
        <fullName evidence="1">Uncharacterized protein</fullName>
    </submittedName>
</protein>
<dbReference type="InterPro" id="IPR046150">
    <property type="entry name" value="DUF6152"/>
</dbReference>
<sequence>MVASRLGFSCEEGELLRFFVLSGHTLQRGVAILILSLSPGIPFAHHSIPVNYLTYQESPLVLSGTVIDVHVRNPHSTIVLEAVVQGEMVTEWLIHWADGNTLRRRGATLDKIRVGEPLTVYARRHKRVPNVAYFRSALLPDGTLISGCAGGVYRGNEYFATCDREEAHYGVLPTSVGHPRIAQDQR</sequence>
<dbReference type="Pfam" id="PF19649">
    <property type="entry name" value="DUF6152"/>
    <property type="match status" value="1"/>
</dbReference>
<reference evidence="1" key="1">
    <citation type="submission" date="2018-05" db="EMBL/GenBank/DDBJ databases">
        <authorList>
            <person name="Lanie J.A."/>
            <person name="Ng W.-L."/>
            <person name="Kazmierczak K.M."/>
            <person name="Andrzejewski T.M."/>
            <person name="Davidsen T.M."/>
            <person name="Wayne K.J."/>
            <person name="Tettelin H."/>
            <person name="Glass J.I."/>
            <person name="Rusch D."/>
            <person name="Podicherti R."/>
            <person name="Tsui H.-C.T."/>
            <person name="Winkler M.E."/>
        </authorList>
    </citation>
    <scope>NUCLEOTIDE SEQUENCE</scope>
</reference>